<evidence type="ECO:0000313" key="3">
    <source>
        <dbReference type="Proteomes" id="UP001500582"/>
    </source>
</evidence>
<dbReference type="RefSeq" id="WP_345213865.1">
    <property type="nucleotide sequence ID" value="NZ_BAABFT010000021.1"/>
</dbReference>
<gene>
    <name evidence="2" type="ORF">GCM10023149_49120</name>
</gene>
<name>A0ABP8HFX9_9SPHI</name>
<keyword evidence="1" id="KW-1133">Transmembrane helix</keyword>
<keyword evidence="3" id="KW-1185">Reference proteome</keyword>
<evidence type="ECO:0000313" key="2">
    <source>
        <dbReference type="EMBL" id="GAA4338825.1"/>
    </source>
</evidence>
<reference evidence="3" key="1">
    <citation type="journal article" date="2019" name="Int. J. Syst. Evol. Microbiol.">
        <title>The Global Catalogue of Microorganisms (GCM) 10K type strain sequencing project: providing services to taxonomists for standard genome sequencing and annotation.</title>
        <authorList>
            <consortium name="The Broad Institute Genomics Platform"/>
            <consortium name="The Broad Institute Genome Sequencing Center for Infectious Disease"/>
            <person name="Wu L."/>
            <person name="Ma J."/>
        </authorList>
    </citation>
    <scope>NUCLEOTIDE SEQUENCE [LARGE SCALE GENOMIC DNA]</scope>
    <source>
        <strain evidence="3">JCM 17705</strain>
    </source>
</reference>
<proteinExistence type="predicted"/>
<accession>A0ABP8HFX9</accession>
<organism evidence="2 3">
    <name type="scientific">Mucilaginibacter gynuensis</name>
    <dbReference type="NCBI Taxonomy" id="1302236"/>
    <lineage>
        <taxon>Bacteria</taxon>
        <taxon>Pseudomonadati</taxon>
        <taxon>Bacteroidota</taxon>
        <taxon>Sphingobacteriia</taxon>
        <taxon>Sphingobacteriales</taxon>
        <taxon>Sphingobacteriaceae</taxon>
        <taxon>Mucilaginibacter</taxon>
    </lineage>
</organism>
<protein>
    <submittedName>
        <fullName evidence="2">Uncharacterized protein</fullName>
    </submittedName>
</protein>
<keyword evidence="1" id="KW-0812">Transmembrane</keyword>
<feature type="transmembrane region" description="Helical" evidence="1">
    <location>
        <begin position="39"/>
        <end position="57"/>
    </location>
</feature>
<sequence>MEDIAKFRIFLSFPLIGLLIPNLGLFLTGSPAGSIHPSHITIAVTLLICIGVLTVGMELHKRKHGVTTNTDGTPAFDL</sequence>
<keyword evidence="1" id="KW-0472">Membrane</keyword>
<comment type="caution">
    <text evidence="2">The sequence shown here is derived from an EMBL/GenBank/DDBJ whole genome shotgun (WGS) entry which is preliminary data.</text>
</comment>
<dbReference type="Proteomes" id="UP001500582">
    <property type="component" value="Unassembled WGS sequence"/>
</dbReference>
<dbReference type="EMBL" id="BAABFT010000021">
    <property type="protein sequence ID" value="GAA4338825.1"/>
    <property type="molecule type" value="Genomic_DNA"/>
</dbReference>
<feature type="transmembrane region" description="Helical" evidence="1">
    <location>
        <begin position="7"/>
        <end position="27"/>
    </location>
</feature>
<evidence type="ECO:0000256" key="1">
    <source>
        <dbReference type="SAM" id="Phobius"/>
    </source>
</evidence>